<feature type="domain" description="M23ase beta-sheet core" evidence="2">
    <location>
        <begin position="154"/>
        <end position="244"/>
    </location>
</feature>
<dbReference type="Pfam" id="PF01551">
    <property type="entry name" value="Peptidase_M23"/>
    <property type="match status" value="1"/>
</dbReference>
<dbReference type="InterPro" id="IPR050570">
    <property type="entry name" value="Cell_wall_metabolism_enzyme"/>
</dbReference>
<keyword evidence="4" id="KW-1185">Reference proteome</keyword>
<dbReference type="Proteomes" id="UP000321491">
    <property type="component" value="Unassembled WGS sequence"/>
</dbReference>
<comment type="caution">
    <text evidence="3">The sequence shown here is derived from an EMBL/GenBank/DDBJ whole genome shotgun (WGS) entry which is preliminary data.</text>
</comment>
<keyword evidence="1" id="KW-1133">Transmembrane helix</keyword>
<dbReference type="AlphaFoldDB" id="A0A511V261"/>
<dbReference type="RefSeq" id="WP_146937609.1">
    <property type="nucleotide sequence ID" value="NZ_BJXW01000016.1"/>
</dbReference>
<reference evidence="3 4" key="1">
    <citation type="submission" date="2019-07" db="EMBL/GenBank/DDBJ databases">
        <title>Whole genome shotgun sequence of Cerasibacillus quisquiliarum NBRC 102429.</title>
        <authorList>
            <person name="Hosoyama A."/>
            <person name="Uohara A."/>
            <person name="Ohji S."/>
            <person name="Ichikawa N."/>
        </authorList>
    </citation>
    <scope>NUCLEOTIDE SEQUENCE [LARGE SCALE GENOMIC DNA]</scope>
    <source>
        <strain evidence="3 4">NBRC 102429</strain>
    </source>
</reference>
<feature type="transmembrane region" description="Helical" evidence="1">
    <location>
        <begin position="66"/>
        <end position="84"/>
    </location>
</feature>
<protein>
    <submittedName>
        <fullName evidence="3">Stage IV sporulation protein FA</fullName>
    </submittedName>
</protein>
<evidence type="ECO:0000313" key="3">
    <source>
        <dbReference type="EMBL" id="GEN31422.1"/>
    </source>
</evidence>
<proteinExistence type="predicted"/>
<dbReference type="CDD" id="cd12797">
    <property type="entry name" value="M23_peptidase"/>
    <property type="match status" value="1"/>
</dbReference>
<dbReference type="OrthoDB" id="2986589at2"/>
<evidence type="ECO:0000256" key="1">
    <source>
        <dbReference type="SAM" id="Phobius"/>
    </source>
</evidence>
<sequence length="254" mass="29158">MNRDIRNVRKAINKRKSLRRLSTITKEKETLDEFDPFPQEEEKHGYYKMFPDVAKKSYKAESSTSFIIKGVLSLMLFMSSALILQSESSRLLMVKQWTRSVLQEEFPFAKVNQWYQETFGNPFLYSYDKAVTDQEDIVLPVNGHIKESFSANGKGVLIAPEREEVVTALKGGVIIFAGNDRLTDKTVVIQHADGSQTTYGFLSSLNVHLYQAVKEKDRIGTFKPSKESEHVYFSVEKNNRYLDPLQVIRIDDAK</sequence>
<dbReference type="PANTHER" id="PTHR21666">
    <property type="entry name" value="PEPTIDASE-RELATED"/>
    <property type="match status" value="1"/>
</dbReference>
<gene>
    <name evidence="3" type="primary">spoIVFA</name>
    <name evidence="3" type="ORF">CQU01_16600</name>
</gene>
<dbReference type="InterPro" id="IPR016047">
    <property type="entry name" value="M23ase_b-sheet_dom"/>
</dbReference>
<keyword evidence="1" id="KW-0472">Membrane</keyword>
<accession>A0A511V261</accession>
<organism evidence="3 4">
    <name type="scientific">Cerasibacillus quisquiliarum</name>
    <dbReference type="NCBI Taxonomy" id="227865"/>
    <lineage>
        <taxon>Bacteria</taxon>
        <taxon>Bacillati</taxon>
        <taxon>Bacillota</taxon>
        <taxon>Bacilli</taxon>
        <taxon>Bacillales</taxon>
        <taxon>Bacillaceae</taxon>
        <taxon>Cerasibacillus</taxon>
    </lineage>
</organism>
<dbReference type="PANTHER" id="PTHR21666:SF274">
    <property type="entry name" value="STAGE IV SPORULATION PROTEIN FA"/>
    <property type="match status" value="1"/>
</dbReference>
<dbReference type="InterPro" id="IPR011055">
    <property type="entry name" value="Dup_hybrid_motif"/>
</dbReference>
<keyword evidence="1" id="KW-0812">Transmembrane</keyword>
<name>A0A511V261_9BACI</name>
<evidence type="ECO:0000313" key="4">
    <source>
        <dbReference type="Proteomes" id="UP000321491"/>
    </source>
</evidence>
<dbReference type="GO" id="GO:0004222">
    <property type="term" value="F:metalloendopeptidase activity"/>
    <property type="evidence" value="ECO:0007669"/>
    <property type="project" value="TreeGrafter"/>
</dbReference>
<dbReference type="SUPFAM" id="SSF51261">
    <property type="entry name" value="Duplicated hybrid motif"/>
    <property type="match status" value="1"/>
</dbReference>
<evidence type="ECO:0000259" key="2">
    <source>
        <dbReference type="Pfam" id="PF01551"/>
    </source>
</evidence>
<dbReference type="EMBL" id="BJXW01000016">
    <property type="protein sequence ID" value="GEN31422.1"/>
    <property type="molecule type" value="Genomic_DNA"/>
</dbReference>
<dbReference type="Gene3D" id="2.70.70.10">
    <property type="entry name" value="Glucose Permease (Domain IIA)"/>
    <property type="match status" value="1"/>
</dbReference>